<protein>
    <submittedName>
        <fullName evidence="2">Uncharacterized protein</fullName>
    </submittedName>
</protein>
<sequence>MTSVDVFRCVINDGTGSTRSYLRTPPDSTSSKRSNDIISSSELNMGQSSSSSDVVIRASSFSGCGIIGFHYPPEPAVTLRLTSEVTAVEVGPLSVVWTFCLRNMRCAEANY</sequence>
<evidence type="ECO:0000313" key="2">
    <source>
        <dbReference type="EMBL" id="MEQ2241042.1"/>
    </source>
</evidence>
<dbReference type="Proteomes" id="UP001482620">
    <property type="component" value="Unassembled WGS sequence"/>
</dbReference>
<evidence type="ECO:0000313" key="3">
    <source>
        <dbReference type="Proteomes" id="UP001482620"/>
    </source>
</evidence>
<organism evidence="2 3">
    <name type="scientific">Ilyodon furcidens</name>
    <name type="common">goldbreast splitfin</name>
    <dbReference type="NCBI Taxonomy" id="33524"/>
    <lineage>
        <taxon>Eukaryota</taxon>
        <taxon>Metazoa</taxon>
        <taxon>Chordata</taxon>
        <taxon>Craniata</taxon>
        <taxon>Vertebrata</taxon>
        <taxon>Euteleostomi</taxon>
        <taxon>Actinopterygii</taxon>
        <taxon>Neopterygii</taxon>
        <taxon>Teleostei</taxon>
        <taxon>Neoteleostei</taxon>
        <taxon>Acanthomorphata</taxon>
        <taxon>Ovalentaria</taxon>
        <taxon>Atherinomorphae</taxon>
        <taxon>Cyprinodontiformes</taxon>
        <taxon>Goodeidae</taxon>
        <taxon>Ilyodon</taxon>
    </lineage>
</organism>
<dbReference type="EMBL" id="JAHRIQ010060198">
    <property type="protein sequence ID" value="MEQ2241042.1"/>
    <property type="molecule type" value="Genomic_DNA"/>
</dbReference>
<feature type="compositionally biased region" description="Low complexity" evidence="1">
    <location>
        <begin position="28"/>
        <end position="41"/>
    </location>
</feature>
<keyword evidence="3" id="KW-1185">Reference proteome</keyword>
<comment type="caution">
    <text evidence="2">The sequence shown here is derived from an EMBL/GenBank/DDBJ whole genome shotgun (WGS) entry which is preliminary data.</text>
</comment>
<reference evidence="2 3" key="1">
    <citation type="submission" date="2021-06" db="EMBL/GenBank/DDBJ databases">
        <authorList>
            <person name="Palmer J.M."/>
        </authorList>
    </citation>
    <scope>NUCLEOTIDE SEQUENCE [LARGE SCALE GENOMIC DNA]</scope>
    <source>
        <strain evidence="3">if_2019</strain>
        <tissue evidence="2">Muscle</tissue>
    </source>
</reference>
<name>A0ABV0UBD8_9TELE</name>
<accession>A0ABV0UBD8</accession>
<proteinExistence type="predicted"/>
<evidence type="ECO:0000256" key="1">
    <source>
        <dbReference type="SAM" id="MobiDB-lite"/>
    </source>
</evidence>
<feature type="region of interest" description="Disordered" evidence="1">
    <location>
        <begin position="14"/>
        <end position="51"/>
    </location>
</feature>
<gene>
    <name evidence="2" type="ORF">ILYODFUR_021350</name>
</gene>